<evidence type="ECO:0000313" key="4">
    <source>
        <dbReference type="Proteomes" id="UP000245119"/>
    </source>
</evidence>
<keyword evidence="2" id="KW-1133">Transmembrane helix</keyword>
<evidence type="ECO:0000256" key="2">
    <source>
        <dbReference type="SAM" id="Phobius"/>
    </source>
</evidence>
<name>A0A2T7PX85_POMCA</name>
<accession>A0A2T7PX85</accession>
<dbReference type="OrthoDB" id="10419459at2759"/>
<dbReference type="AlphaFoldDB" id="A0A2T7PX85"/>
<feature type="transmembrane region" description="Helical" evidence="2">
    <location>
        <begin position="404"/>
        <end position="426"/>
    </location>
</feature>
<keyword evidence="2" id="KW-0472">Membrane</keyword>
<sequence length="640" mass="72268">MMIAVTDRSCDSVNYSLLSVNHVVGGFMTLRLTYILPSRCSYGQSTHCSTNQVEILSQVVTCITKDHPEYFLTVLTRMNNPQAMESPDFLCDNPGLVVAVAQCFLQYIEGCMPQNVASQFSSVMPTSKTIQRGITFLCDYRKDFADPCLEVNKTLSLIKCYSDKIQASTLATSIAAGGIQDTLCMLLGVEEKCISDNLQTCSNDLRSKLKAGLLSFFPYENCSPKYGLLPQEIKTVLSCVTCHRLVKHHVALVCRRGGAHLLVAQIRIPQHETSTAGACTRPAVFVLPFAVSVSGSEKHSSQLAIHGTQREDQDEKDTRNSTDPSEIGAMKGVGTTEHQRWKRKERQTRLFTHPPYGVPHTVINPNASNDTLHMSAGDISDVLYSSMCPNYTTRPEKIIVFEDILLIVTINYYFLYVTIPFVELLYRRHFPTILYCGPSPRDLENFVIEENYTFPILYMEGLRDGWFTMYECLENAAKTYTNFSGYLYIGDDTLLHLPNLATLPKDTLWMSEIFYFKKPMNTTSLNKQWIWWADIHGNNAFLGVLNELMFRAFRQKDRWALTFLENYYSHVRSSTSVHICTVDMLYVPHRLVPNFLAVVPLMKKHHLTSGDRHAHVRLGSGLGQRRDFNEGGRPVGVTAG</sequence>
<dbReference type="InterPro" id="IPR005049">
    <property type="entry name" value="STL-like"/>
</dbReference>
<organism evidence="3 4">
    <name type="scientific">Pomacea canaliculata</name>
    <name type="common">Golden apple snail</name>
    <dbReference type="NCBI Taxonomy" id="400727"/>
    <lineage>
        <taxon>Eukaryota</taxon>
        <taxon>Metazoa</taxon>
        <taxon>Spiralia</taxon>
        <taxon>Lophotrochozoa</taxon>
        <taxon>Mollusca</taxon>
        <taxon>Gastropoda</taxon>
        <taxon>Caenogastropoda</taxon>
        <taxon>Architaenioglossa</taxon>
        <taxon>Ampullarioidea</taxon>
        <taxon>Ampullariidae</taxon>
        <taxon>Pomacea</taxon>
    </lineage>
</organism>
<dbReference type="Proteomes" id="UP000245119">
    <property type="component" value="Linkage Group LG1"/>
</dbReference>
<dbReference type="PANTHER" id="PTHR31362:SF0">
    <property type="entry name" value="EXOSTOSIN DOMAIN-CONTAINING PROTEIN-RELATED"/>
    <property type="match status" value="1"/>
</dbReference>
<dbReference type="PANTHER" id="PTHR31362">
    <property type="entry name" value="GLYCOSYLTRANSFERASE STELLO1-RELATED"/>
    <property type="match status" value="1"/>
</dbReference>
<feature type="region of interest" description="Disordered" evidence="1">
    <location>
        <begin position="300"/>
        <end position="342"/>
    </location>
</feature>
<dbReference type="STRING" id="400727.A0A2T7PX85"/>
<gene>
    <name evidence="3" type="ORF">C0Q70_00640</name>
</gene>
<proteinExistence type="predicted"/>
<feature type="compositionally biased region" description="Basic and acidic residues" evidence="1">
    <location>
        <begin position="308"/>
        <end position="320"/>
    </location>
</feature>
<keyword evidence="2" id="KW-0812">Transmembrane</keyword>
<dbReference type="EMBL" id="PZQS01000001">
    <property type="protein sequence ID" value="PVD38032.1"/>
    <property type="molecule type" value="Genomic_DNA"/>
</dbReference>
<keyword evidence="4" id="KW-1185">Reference proteome</keyword>
<comment type="caution">
    <text evidence="3">The sequence shown here is derived from an EMBL/GenBank/DDBJ whole genome shotgun (WGS) entry which is preliminary data.</text>
</comment>
<protein>
    <submittedName>
        <fullName evidence="3">Uncharacterized protein</fullName>
    </submittedName>
</protein>
<reference evidence="3 4" key="1">
    <citation type="submission" date="2018-04" db="EMBL/GenBank/DDBJ databases">
        <title>The genome of golden apple snail Pomacea canaliculata provides insight into stress tolerance and invasive adaptation.</title>
        <authorList>
            <person name="Liu C."/>
            <person name="Liu B."/>
            <person name="Ren Y."/>
            <person name="Zhang Y."/>
            <person name="Wang H."/>
            <person name="Li S."/>
            <person name="Jiang F."/>
            <person name="Yin L."/>
            <person name="Zhang G."/>
            <person name="Qian W."/>
            <person name="Fan W."/>
        </authorList>
    </citation>
    <scope>NUCLEOTIDE SEQUENCE [LARGE SCALE GENOMIC DNA]</scope>
    <source>
        <strain evidence="3">SZHN2017</strain>
        <tissue evidence="3">Muscle</tissue>
    </source>
</reference>
<evidence type="ECO:0000256" key="1">
    <source>
        <dbReference type="SAM" id="MobiDB-lite"/>
    </source>
</evidence>
<evidence type="ECO:0000313" key="3">
    <source>
        <dbReference type="EMBL" id="PVD38032.1"/>
    </source>
</evidence>